<evidence type="ECO:0000313" key="2">
    <source>
        <dbReference type="EMBL" id="VGO14721.1"/>
    </source>
</evidence>
<dbReference type="InterPro" id="IPR021212">
    <property type="entry name" value="DUF2760"/>
</dbReference>
<dbReference type="Pfam" id="PF10816">
    <property type="entry name" value="DUF2760"/>
    <property type="match status" value="1"/>
</dbReference>
<proteinExistence type="predicted"/>
<organism evidence="2 3">
    <name type="scientific">Pontiella desulfatans</name>
    <dbReference type="NCBI Taxonomy" id="2750659"/>
    <lineage>
        <taxon>Bacteria</taxon>
        <taxon>Pseudomonadati</taxon>
        <taxon>Kiritimatiellota</taxon>
        <taxon>Kiritimatiellia</taxon>
        <taxon>Kiritimatiellales</taxon>
        <taxon>Pontiellaceae</taxon>
        <taxon>Pontiella</taxon>
    </lineage>
</organism>
<dbReference type="EMBL" id="CAAHFG010000002">
    <property type="protein sequence ID" value="VGO14721.1"/>
    <property type="molecule type" value="Genomic_DNA"/>
</dbReference>
<reference evidence="2 3" key="1">
    <citation type="submission" date="2019-04" db="EMBL/GenBank/DDBJ databases">
        <authorList>
            <person name="Van Vliet M D."/>
        </authorList>
    </citation>
    <scope>NUCLEOTIDE SEQUENCE [LARGE SCALE GENOMIC DNA]</scope>
    <source>
        <strain evidence="2 3">F1</strain>
    </source>
</reference>
<keyword evidence="3" id="KW-1185">Reference proteome</keyword>
<accession>A0A6C2U5A7</accession>
<name>A0A6C2U5A7_PONDE</name>
<sequence>MNKLGLAFKAFFATLKSGAPAVETPKVVAPATQPARSEALTLLAALQREARLVDFLMEPLDGYTDQQVAAAVRDIQADSRKVLERLFALKPLRTEDEGSKITVPAGFDAAAFKLTGNVAGEAPYSGELMHPGWTATKLDLPVWQGSDDSAKIVAPAEVEL</sequence>
<evidence type="ECO:0000313" key="3">
    <source>
        <dbReference type="Proteomes" id="UP000366872"/>
    </source>
</evidence>
<protein>
    <recommendedName>
        <fullName evidence="1">DUF2760 domain-containing protein</fullName>
    </recommendedName>
</protein>
<dbReference type="AlphaFoldDB" id="A0A6C2U5A7"/>
<dbReference type="Proteomes" id="UP000366872">
    <property type="component" value="Unassembled WGS sequence"/>
</dbReference>
<gene>
    <name evidence="2" type="ORF">PDESU_03289</name>
</gene>
<evidence type="ECO:0000259" key="1">
    <source>
        <dbReference type="Pfam" id="PF10816"/>
    </source>
</evidence>
<dbReference type="RefSeq" id="WP_168442328.1">
    <property type="nucleotide sequence ID" value="NZ_CAAHFG010000002.1"/>
</dbReference>
<feature type="domain" description="DUF2760" evidence="1">
    <location>
        <begin position="37"/>
        <end position="159"/>
    </location>
</feature>